<reference evidence="1" key="1">
    <citation type="journal article" date="2020" name="Stud. Mycol.">
        <title>101 Dothideomycetes genomes: a test case for predicting lifestyles and emergence of pathogens.</title>
        <authorList>
            <person name="Haridas S."/>
            <person name="Albert R."/>
            <person name="Binder M."/>
            <person name="Bloem J."/>
            <person name="Labutti K."/>
            <person name="Salamov A."/>
            <person name="Andreopoulos B."/>
            <person name="Baker S."/>
            <person name="Barry K."/>
            <person name="Bills G."/>
            <person name="Bluhm B."/>
            <person name="Cannon C."/>
            <person name="Castanera R."/>
            <person name="Culley D."/>
            <person name="Daum C."/>
            <person name="Ezra D."/>
            <person name="Gonzalez J."/>
            <person name="Henrissat B."/>
            <person name="Kuo A."/>
            <person name="Liang C."/>
            <person name="Lipzen A."/>
            <person name="Lutzoni F."/>
            <person name="Magnuson J."/>
            <person name="Mondo S."/>
            <person name="Nolan M."/>
            <person name="Ohm R."/>
            <person name="Pangilinan J."/>
            <person name="Park H.-J."/>
            <person name="Ramirez L."/>
            <person name="Alfaro M."/>
            <person name="Sun H."/>
            <person name="Tritt A."/>
            <person name="Yoshinaga Y."/>
            <person name="Zwiers L.-H."/>
            <person name="Turgeon B."/>
            <person name="Goodwin S."/>
            <person name="Spatafora J."/>
            <person name="Crous P."/>
            <person name="Grigoriev I."/>
        </authorList>
    </citation>
    <scope>NUCLEOTIDE SEQUENCE</scope>
    <source>
        <strain evidence="1">CBS 125425</strain>
    </source>
</reference>
<dbReference type="AlphaFoldDB" id="A0A9P4V615"/>
<keyword evidence="2" id="KW-1185">Reference proteome</keyword>
<dbReference type="Proteomes" id="UP000799444">
    <property type="component" value="Unassembled WGS sequence"/>
</dbReference>
<dbReference type="EMBL" id="ML996120">
    <property type="protein sequence ID" value="KAF2736950.1"/>
    <property type="molecule type" value="Genomic_DNA"/>
</dbReference>
<organism evidence="1 2">
    <name type="scientific">Polyplosphaeria fusca</name>
    <dbReference type="NCBI Taxonomy" id="682080"/>
    <lineage>
        <taxon>Eukaryota</taxon>
        <taxon>Fungi</taxon>
        <taxon>Dikarya</taxon>
        <taxon>Ascomycota</taxon>
        <taxon>Pezizomycotina</taxon>
        <taxon>Dothideomycetes</taxon>
        <taxon>Pleosporomycetidae</taxon>
        <taxon>Pleosporales</taxon>
        <taxon>Tetraplosphaeriaceae</taxon>
        <taxon>Polyplosphaeria</taxon>
    </lineage>
</organism>
<evidence type="ECO:0000313" key="1">
    <source>
        <dbReference type="EMBL" id="KAF2736950.1"/>
    </source>
</evidence>
<proteinExistence type="predicted"/>
<gene>
    <name evidence="1" type="ORF">EJ04DRAFT_139049</name>
</gene>
<sequence>MREVKPGAGRLHYTFFPHCIPMLSETTPMPCVSPRVESSFLKPCPQARLPQISNTLLLLLKDSWPKAASPCARIIRCETRQLGGACSSYGPHRASKFQQGAPYICEADPTLEKTPWHVAEEHSNRHKNKEHNAFNAALHGWCEFWKVDTSIVRPSYKPDVPLDGQPGAAAPTVLCRLLRTFSCWDKMISLMDHVNAYPGTLAKAYERKSSRTRSAPIARPPNLLY</sequence>
<protein>
    <submittedName>
        <fullName evidence="1">Uncharacterized protein</fullName>
    </submittedName>
</protein>
<name>A0A9P4V615_9PLEO</name>
<comment type="caution">
    <text evidence="1">The sequence shown here is derived from an EMBL/GenBank/DDBJ whole genome shotgun (WGS) entry which is preliminary data.</text>
</comment>
<evidence type="ECO:0000313" key="2">
    <source>
        <dbReference type="Proteomes" id="UP000799444"/>
    </source>
</evidence>
<accession>A0A9P4V615</accession>